<evidence type="ECO:0000313" key="2">
    <source>
        <dbReference type="Proteomes" id="UP000236291"/>
    </source>
</evidence>
<reference evidence="1 2" key="1">
    <citation type="journal article" date="2014" name="Am. J. Bot.">
        <title>Genome assembly and annotation for red clover (Trifolium pratense; Fabaceae).</title>
        <authorList>
            <person name="Istvanek J."/>
            <person name="Jaros M."/>
            <person name="Krenek A."/>
            <person name="Repkova J."/>
        </authorList>
    </citation>
    <scope>NUCLEOTIDE SEQUENCE [LARGE SCALE GENOMIC DNA]</scope>
    <source>
        <strain evidence="2">cv. Tatra</strain>
        <tissue evidence="1">Young leaves</tissue>
    </source>
</reference>
<name>A0A2K3NZC9_TRIPR</name>
<gene>
    <name evidence="1" type="ORF">L195_g004918</name>
</gene>
<feature type="non-terminal residue" evidence="1">
    <location>
        <position position="44"/>
    </location>
</feature>
<evidence type="ECO:0000313" key="1">
    <source>
        <dbReference type="EMBL" id="PNY08396.1"/>
    </source>
</evidence>
<proteinExistence type="predicted"/>
<dbReference type="EMBL" id="ASHM01002484">
    <property type="protein sequence ID" value="PNY08396.1"/>
    <property type="molecule type" value="Genomic_DNA"/>
</dbReference>
<protein>
    <submittedName>
        <fullName evidence="1">Uncharacterized protein</fullName>
    </submittedName>
</protein>
<reference evidence="1 2" key="2">
    <citation type="journal article" date="2017" name="Front. Plant Sci.">
        <title>Gene Classification and Mining of Molecular Markers Useful in Red Clover (Trifolium pratense) Breeding.</title>
        <authorList>
            <person name="Istvanek J."/>
            <person name="Dluhosova J."/>
            <person name="Dluhos P."/>
            <person name="Patkova L."/>
            <person name="Nedelnik J."/>
            <person name="Repkova J."/>
        </authorList>
    </citation>
    <scope>NUCLEOTIDE SEQUENCE [LARGE SCALE GENOMIC DNA]</scope>
    <source>
        <strain evidence="2">cv. Tatra</strain>
        <tissue evidence="1">Young leaves</tissue>
    </source>
</reference>
<organism evidence="1 2">
    <name type="scientific">Trifolium pratense</name>
    <name type="common">Red clover</name>
    <dbReference type="NCBI Taxonomy" id="57577"/>
    <lineage>
        <taxon>Eukaryota</taxon>
        <taxon>Viridiplantae</taxon>
        <taxon>Streptophyta</taxon>
        <taxon>Embryophyta</taxon>
        <taxon>Tracheophyta</taxon>
        <taxon>Spermatophyta</taxon>
        <taxon>Magnoliopsida</taxon>
        <taxon>eudicotyledons</taxon>
        <taxon>Gunneridae</taxon>
        <taxon>Pentapetalae</taxon>
        <taxon>rosids</taxon>
        <taxon>fabids</taxon>
        <taxon>Fabales</taxon>
        <taxon>Fabaceae</taxon>
        <taxon>Papilionoideae</taxon>
        <taxon>50 kb inversion clade</taxon>
        <taxon>NPAAA clade</taxon>
        <taxon>Hologalegina</taxon>
        <taxon>IRL clade</taxon>
        <taxon>Trifolieae</taxon>
        <taxon>Trifolium</taxon>
    </lineage>
</organism>
<comment type="caution">
    <text evidence="1">The sequence shown here is derived from an EMBL/GenBank/DDBJ whole genome shotgun (WGS) entry which is preliminary data.</text>
</comment>
<sequence length="44" mass="4914">MLWTPSFWDGVVVGGGAERWKRVLDGAVGNVVVARVRQLRECDK</sequence>
<accession>A0A2K3NZC9</accession>
<dbReference type="Proteomes" id="UP000236291">
    <property type="component" value="Unassembled WGS sequence"/>
</dbReference>
<dbReference type="AlphaFoldDB" id="A0A2K3NZC9"/>